<protein>
    <submittedName>
        <fullName evidence="1">Succinyl-CoA:(R)-benzylsuccinate CoA-transferase subunit BbsE</fullName>
        <ecNumber evidence="1">2.8.3.15</ecNumber>
    </submittedName>
</protein>
<dbReference type="PANTHER" id="PTHR48228">
    <property type="entry name" value="SUCCINYL-COA--D-CITRAMALATE COA-TRANSFERASE"/>
    <property type="match status" value="1"/>
</dbReference>
<sequence length="359" mass="38328">MLNGIRVIEIEGLGPGPFAAMMLADLGADVITIHRKGKSGQVTTDGSILDRGKRSIVLDLKDPEDIATAKKLISTADALIEGFRPGVMERLGLGPADCHAENPALVFGRMTGWGQTGPRAETAGHDLNYIATSGALHYASEPGSPPITPATLVGDIGGGALYLVVGVLSGILNAKTTGKGTVVDAAIVDGSAHMMTLLMAIRQTGMLSMDRGQSLLDGPHWSRTYTCADGGYVSVQCLEPQFYAIFLEKLGLSHDPEFQRQHDAKLWTKLTARLEDIFLAEPRLHWADLFDGSDACVAPVLSPYEAMHAPHMQARHVWQTHDGNMQPAPAPRFGGHVGKINTACTRGEHTAEILAELAE</sequence>
<keyword evidence="1" id="KW-0808">Transferase</keyword>
<evidence type="ECO:0000313" key="2">
    <source>
        <dbReference type="Proteomes" id="UP000051870"/>
    </source>
</evidence>
<dbReference type="EC" id="2.8.3.15" evidence="1"/>
<dbReference type="InterPro" id="IPR050509">
    <property type="entry name" value="CoA-transferase_III"/>
</dbReference>
<dbReference type="Gene3D" id="3.30.1540.10">
    <property type="entry name" value="formyl-coa transferase, domain 3"/>
    <property type="match status" value="1"/>
</dbReference>
<reference evidence="2" key="1">
    <citation type="submission" date="2015-09" db="EMBL/GenBank/DDBJ databases">
        <authorList>
            <person name="Rodrigo-Torres Lidia"/>
            <person name="Arahal R.David."/>
        </authorList>
    </citation>
    <scope>NUCLEOTIDE SEQUENCE [LARGE SCALE GENOMIC DNA]</scope>
    <source>
        <strain evidence="2">CECT 7735</strain>
    </source>
</reference>
<dbReference type="PANTHER" id="PTHR48228:SF5">
    <property type="entry name" value="ALPHA-METHYLACYL-COA RACEMASE"/>
    <property type="match status" value="1"/>
</dbReference>
<dbReference type="InterPro" id="IPR044855">
    <property type="entry name" value="CoA-Trfase_III_dom3_sf"/>
</dbReference>
<dbReference type="AlphaFoldDB" id="A0A0P1IE41"/>
<dbReference type="Gene3D" id="3.40.50.10540">
    <property type="entry name" value="Crotonobetainyl-coa:carnitine coa-transferase, domain 1"/>
    <property type="match status" value="1"/>
</dbReference>
<name>A0A0P1IE41_9RHOB</name>
<accession>A0A0P1IE41</accession>
<dbReference type="InterPro" id="IPR003673">
    <property type="entry name" value="CoA-Trfase_fam_III"/>
</dbReference>
<keyword evidence="2" id="KW-1185">Reference proteome</keyword>
<dbReference type="RefSeq" id="WP_058309645.1">
    <property type="nucleotide sequence ID" value="NZ_CYTW01000001.1"/>
</dbReference>
<dbReference type="InterPro" id="IPR023606">
    <property type="entry name" value="CoA-Trfase_III_dom_1_sf"/>
</dbReference>
<organism evidence="1 2">
    <name type="scientific">Shimia thalassica</name>
    <dbReference type="NCBI Taxonomy" id="1715693"/>
    <lineage>
        <taxon>Bacteria</taxon>
        <taxon>Pseudomonadati</taxon>
        <taxon>Pseudomonadota</taxon>
        <taxon>Alphaproteobacteria</taxon>
        <taxon>Rhodobacterales</taxon>
        <taxon>Roseobacteraceae</taxon>
    </lineage>
</organism>
<gene>
    <name evidence="1" type="primary">bbsE</name>
    <name evidence="1" type="ORF">PH7735_00398</name>
</gene>
<evidence type="ECO:0000313" key="1">
    <source>
        <dbReference type="EMBL" id="CUJ84642.1"/>
    </source>
</evidence>
<dbReference type="STRING" id="1715693.PH7735_00398"/>
<dbReference type="Pfam" id="PF02515">
    <property type="entry name" value="CoA_transf_3"/>
    <property type="match status" value="1"/>
</dbReference>
<dbReference type="Proteomes" id="UP000051870">
    <property type="component" value="Unassembled WGS sequence"/>
</dbReference>
<dbReference type="GeneID" id="83879484"/>
<dbReference type="SUPFAM" id="SSF89796">
    <property type="entry name" value="CoA-transferase family III (CaiB/BaiF)"/>
    <property type="match status" value="1"/>
</dbReference>
<dbReference type="GO" id="GO:0033877">
    <property type="term" value="F:succinyl-CoA:(R)-benzylsuccinate CoA-transferase activity"/>
    <property type="evidence" value="ECO:0007669"/>
    <property type="project" value="UniProtKB-EC"/>
</dbReference>
<dbReference type="EMBL" id="CYTW01000001">
    <property type="protein sequence ID" value="CUJ84642.1"/>
    <property type="molecule type" value="Genomic_DNA"/>
</dbReference>
<proteinExistence type="predicted"/>